<dbReference type="Pfam" id="PF00534">
    <property type="entry name" value="Glycos_transf_1"/>
    <property type="match status" value="1"/>
</dbReference>
<dbReference type="EMBL" id="QGHD01000034">
    <property type="protein sequence ID" value="PWK92655.1"/>
    <property type="molecule type" value="Genomic_DNA"/>
</dbReference>
<comment type="caution">
    <text evidence="4">The sequence shown here is derived from an EMBL/GenBank/DDBJ whole genome shotgun (WGS) entry which is preliminary data.</text>
</comment>
<evidence type="ECO:0000313" key="4">
    <source>
        <dbReference type="EMBL" id="PWK92655.1"/>
    </source>
</evidence>
<protein>
    <submittedName>
        <fullName evidence="4">Glycosyltransferase involved in cell wall biosynthesis</fullName>
    </submittedName>
</protein>
<dbReference type="Gene3D" id="3.40.50.2000">
    <property type="entry name" value="Glycogen Phosphorylase B"/>
    <property type="match status" value="2"/>
</dbReference>
<gene>
    <name evidence="4" type="ORF">B0H50_13414</name>
</gene>
<dbReference type="InterPro" id="IPR028098">
    <property type="entry name" value="Glyco_trans_4-like_N"/>
</dbReference>
<organism evidence="4 5">
    <name type="scientific">Hallerella porci</name>
    <dbReference type="NCBI Taxonomy" id="1945871"/>
    <lineage>
        <taxon>Bacteria</taxon>
        <taxon>Pseudomonadati</taxon>
        <taxon>Fibrobacterota</taxon>
        <taxon>Fibrobacteria</taxon>
        <taxon>Fibrobacterales</taxon>
        <taxon>Fibrobacteraceae</taxon>
        <taxon>Hallerella</taxon>
    </lineage>
</organism>
<dbReference type="SUPFAM" id="SSF53756">
    <property type="entry name" value="UDP-Glycosyltransferase/glycogen phosphorylase"/>
    <property type="match status" value="1"/>
</dbReference>
<feature type="domain" description="Glycosyl transferase family 1" evidence="2">
    <location>
        <begin position="192"/>
        <end position="348"/>
    </location>
</feature>
<dbReference type="PANTHER" id="PTHR46401">
    <property type="entry name" value="GLYCOSYLTRANSFERASE WBBK-RELATED"/>
    <property type="match status" value="1"/>
</dbReference>
<accession>A0ABX5LIQ9</accession>
<dbReference type="Pfam" id="PF13439">
    <property type="entry name" value="Glyco_transf_4"/>
    <property type="match status" value="1"/>
</dbReference>
<sequence>MKNILIDMTFIKKDYIAGVFIYAYRLVNGILDKFNSRINLFLLVNESNQNLVKENCPNAVLVSLERKGKSFLSKIPHLNGIINEKQIKKIINKYKIDVFFSPYFSYESYVVTSIPHLAVLHDAQTFILKKKQPIKGTLFRLIMRFLSSKVTRFLTISDYSKQDIIKHTWINESSISVVHNSVEMANEELYSRFKKTGPYILNVNTILPYKNLRTLILAFNLIKDKIEHILVIKGKVTSHWSNDLLPIIQKNKLENRIVLIDENLTPGQLTSLYKNADLFVTPSLMEGFGYSPIEAAICMVPVISSQETALPEITMGMVHYYTPTCDENALAQKILDCLGKTREEHNLENISLKFKKEYSVETQCNRIISLIEDV</sequence>
<name>A0ABX5LIQ9_9BACT</name>
<keyword evidence="1" id="KW-0808">Transferase</keyword>
<evidence type="ECO:0000259" key="2">
    <source>
        <dbReference type="Pfam" id="PF00534"/>
    </source>
</evidence>
<dbReference type="PANTHER" id="PTHR46401:SF2">
    <property type="entry name" value="GLYCOSYLTRANSFERASE WBBK-RELATED"/>
    <property type="match status" value="1"/>
</dbReference>
<evidence type="ECO:0000313" key="5">
    <source>
        <dbReference type="Proteomes" id="UP000245523"/>
    </source>
</evidence>
<evidence type="ECO:0000256" key="1">
    <source>
        <dbReference type="ARBA" id="ARBA00022679"/>
    </source>
</evidence>
<dbReference type="RefSeq" id="WP_109587802.1">
    <property type="nucleotide sequence ID" value="NZ_QGHD01000034.1"/>
</dbReference>
<proteinExistence type="predicted"/>
<keyword evidence="5" id="KW-1185">Reference proteome</keyword>
<feature type="domain" description="Glycosyltransferase subfamily 4-like N-terminal" evidence="3">
    <location>
        <begin position="78"/>
        <end position="183"/>
    </location>
</feature>
<dbReference type="Proteomes" id="UP000245523">
    <property type="component" value="Unassembled WGS sequence"/>
</dbReference>
<reference evidence="4 5" key="1">
    <citation type="submission" date="2018-05" db="EMBL/GenBank/DDBJ databases">
        <title>Animal gut microbial communities from fecal samples from Wisconsin, USA.</title>
        <authorList>
            <person name="Neumann A."/>
        </authorList>
    </citation>
    <scope>NUCLEOTIDE SEQUENCE [LARGE SCALE GENOMIC DNA]</scope>
    <source>
        <strain evidence="4 5">UWS4</strain>
    </source>
</reference>
<dbReference type="CDD" id="cd03809">
    <property type="entry name" value="GT4_MtfB-like"/>
    <property type="match status" value="1"/>
</dbReference>
<evidence type="ECO:0000259" key="3">
    <source>
        <dbReference type="Pfam" id="PF13439"/>
    </source>
</evidence>
<dbReference type="InterPro" id="IPR001296">
    <property type="entry name" value="Glyco_trans_1"/>
</dbReference>